<evidence type="ECO:0000259" key="13">
    <source>
        <dbReference type="PROSITE" id="PS50157"/>
    </source>
</evidence>
<dbReference type="FunFam" id="3.30.160.60:FF:001986">
    <property type="entry name" value="zinc finger and SCAN domain-containing protein 2-like"/>
    <property type="match status" value="1"/>
</dbReference>
<dbReference type="GO" id="GO:0008270">
    <property type="term" value="F:zinc ion binding"/>
    <property type="evidence" value="ECO:0007669"/>
    <property type="project" value="UniProtKB-KW"/>
</dbReference>
<keyword evidence="5 11" id="KW-0863">Zinc-finger</keyword>
<dbReference type="SUPFAM" id="SSF57667">
    <property type="entry name" value="beta-beta-alpha zinc fingers"/>
    <property type="match status" value="2"/>
</dbReference>
<feature type="domain" description="C2H2-type" evidence="13">
    <location>
        <begin position="37"/>
        <end position="64"/>
    </location>
</feature>
<keyword evidence="4" id="KW-0677">Repeat</keyword>
<dbReference type="FunFam" id="3.30.160.60:FF:000188">
    <property type="entry name" value="Zinc finger protein 787"/>
    <property type="match status" value="1"/>
</dbReference>
<evidence type="ECO:0000313" key="15">
    <source>
        <dbReference type="Proteomes" id="UP000593571"/>
    </source>
</evidence>
<dbReference type="InterPro" id="IPR013087">
    <property type="entry name" value="Znf_C2H2_type"/>
</dbReference>
<dbReference type="SMART" id="SM00355">
    <property type="entry name" value="ZnF_C2H2"/>
    <property type="match status" value="3"/>
</dbReference>
<evidence type="ECO:0000256" key="4">
    <source>
        <dbReference type="ARBA" id="ARBA00022737"/>
    </source>
</evidence>
<evidence type="ECO:0000256" key="10">
    <source>
        <dbReference type="ARBA" id="ARBA00023242"/>
    </source>
</evidence>
<dbReference type="AlphaFoldDB" id="A0A7J8D3I1"/>
<evidence type="ECO:0000256" key="6">
    <source>
        <dbReference type="ARBA" id="ARBA00022833"/>
    </source>
</evidence>
<keyword evidence="8" id="KW-0238">DNA-binding</keyword>
<evidence type="ECO:0000256" key="11">
    <source>
        <dbReference type="PROSITE-ProRule" id="PRU00042"/>
    </source>
</evidence>
<evidence type="ECO:0000313" key="14">
    <source>
        <dbReference type="EMBL" id="KAF6417737.1"/>
    </source>
</evidence>
<evidence type="ECO:0000256" key="1">
    <source>
        <dbReference type="ARBA" id="ARBA00004123"/>
    </source>
</evidence>
<comment type="caution">
    <text evidence="14">The sequence shown here is derived from an EMBL/GenBank/DDBJ whole genome shotgun (WGS) entry which is preliminary data.</text>
</comment>
<proteinExistence type="inferred from homology"/>
<evidence type="ECO:0000256" key="8">
    <source>
        <dbReference type="ARBA" id="ARBA00023125"/>
    </source>
</evidence>
<feature type="region of interest" description="Disordered" evidence="12">
    <location>
        <begin position="1"/>
        <end position="22"/>
    </location>
</feature>
<evidence type="ECO:0000256" key="2">
    <source>
        <dbReference type="ARBA" id="ARBA00006991"/>
    </source>
</evidence>
<evidence type="ECO:0000256" key="5">
    <source>
        <dbReference type="ARBA" id="ARBA00022771"/>
    </source>
</evidence>
<organism evidence="14 15">
    <name type="scientific">Rousettus aegyptiacus</name>
    <name type="common">Egyptian fruit bat</name>
    <name type="synonym">Pteropus aegyptiacus</name>
    <dbReference type="NCBI Taxonomy" id="9407"/>
    <lineage>
        <taxon>Eukaryota</taxon>
        <taxon>Metazoa</taxon>
        <taxon>Chordata</taxon>
        <taxon>Craniata</taxon>
        <taxon>Vertebrata</taxon>
        <taxon>Euteleostomi</taxon>
        <taxon>Mammalia</taxon>
        <taxon>Eutheria</taxon>
        <taxon>Laurasiatheria</taxon>
        <taxon>Chiroptera</taxon>
        <taxon>Yinpterochiroptera</taxon>
        <taxon>Pteropodoidea</taxon>
        <taxon>Pteropodidae</taxon>
        <taxon>Rousettinae</taxon>
        <taxon>Rousettus</taxon>
    </lineage>
</organism>
<dbReference type="Pfam" id="PF00096">
    <property type="entry name" value="zf-C2H2"/>
    <property type="match status" value="3"/>
</dbReference>
<reference evidence="14 15" key="1">
    <citation type="journal article" date="2020" name="Nature">
        <title>Six reference-quality genomes reveal evolution of bat adaptations.</title>
        <authorList>
            <person name="Jebb D."/>
            <person name="Huang Z."/>
            <person name="Pippel M."/>
            <person name="Hughes G.M."/>
            <person name="Lavrichenko K."/>
            <person name="Devanna P."/>
            <person name="Winkler S."/>
            <person name="Jermiin L.S."/>
            <person name="Skirmuntt E.C."/>
            <person name="Katzourakis A."/>
            <person name="Burkitt-Gray L."/>
            <person name="Ray D.A."/>
            <person name="Sullivan K.A.M."/>
            <person name="Roscito J.G."/>
            <person name="Kirilenko B.M."/>
            <person name="Davalos L.M."/>
            <person name="Corthals A.P."/>
            <person name="Power M.L."/>
            <person name="Jones G."/>
            <person name="Ransome R.D."/>
            <person name="Dechmann D.K.N."/>
            <person name="Locatelli A.G."/>
            <person name="Puechmaille S.J."/>
            <person name="Fedrigo O."/>
            <person name="Jarvis E.D."/>
            <person name="Hiller M."/>
            <person name="Vernes S.C."/>
            <person name="Myers E.W."/>
            <person name="Teeling E.C."/>
        </authorList>
    </citation>
    <scope>NUCLEOTIDE SEQUENCE [LARGE SCALE GENOMIC DNA]</scope>
    <source>
        <strain evidence="14">MRouAeg1</strain>
        <tissue evidence="14">Muscle</tissue>
    </source>
</reference>
<accession>A0A7J8D3I1</accession>
<keyword evidence="6" id="KW-0862">Zinc</keyword>
<dbReference type="PANTHER" id="PTHR24394:SF48">
    <property type="entry name" value="ZINC FINGER PROTEIN 771"/>
    <property type="match status" value="1"/>
</dbReference>
<dbReference type="GO" id="GO:0005634">
    <property type="term" value="C:nucleus"/>
    <property type="evidence" value="ECO:0007669"/>
    <property type="project" value="UniProtKB-SubCell"/>
</dbReference>
<dbReference type="PROSITE" id="PS50157">
    <property type="entry name" value="ZINC_FINGER_C2H2_2"/>
    <property type="match status" value="3"/>
</dbReference>
<keyword evidence="9" id="KW-0804">Transcription</keyword>
<name>A0A7J8D3I1_ROUAE</name>
<dbReference type="GO" id="GO:0000981">
    <property type="term" value="F:DNA-binding transcription factor activity, RNA polymerase II-specific"/>
    <property type="evidence" value="ECO:0007669"/>
    <property type="project" value="TreeGrafter"/>
</dbReference>
<gene>
    <name evidence="14" type="ORF">HJG63_000139</name>
</gene>
<feature type="domain" description="C2H2-type" evidence="13">
    <location>
        <begin position="96"/>
        <end position="123"/>
    </location>
</feature>
<dbReference type="PANTHER" id="PTHR24394">
    <property type="entry name" value="ZINC FINGER PROTEIN"/>
    <property type="match status" value="1"/>
</dbReference>
<keyword evidence="10" id="KW-0539">Nucleus</keyword>
<dbReference type="Gene3D" id="3.30.160.60">
    <property type="entry name" value="Classic Zinc Finger"/>
    <property type="match status" value="4"/>
</dbReference>
<keyword evidence="3" id="KW-0479">Metal-binding</keyword>
<comment type="subcellular location">
    <subcellularLocation>
        <location evidence="1">Nucleus</location>
    </subcellularLocation>
</comment>
<dbReference type="Proteomes" id="UP000593571">
    <property type="component" value="Unassembled WGS sequence"/>
</dbReference>
<evidence type="ECO:0000256" key="7">
    <source>
        <dbReference type="ARBA" id="ARBA00023015"/>
    </source>
</evidence>
<evidence type="ECO:0000256" key="9">
    <source>
        <dbReference type="ARBA" id="ARBA00023163"/>
    </source>
</evidence>
<keyword evidence="15" id="KW-1185">Reference proteome</keyword>
<comment type="similarity">
    <text evidence="2">Belongs to the krueppel C2H2-type zinc-finger protein family.</text>
</comment>
<dbReference type="PROSITE" id="PS00028">
    <property type="entry name" value="ZINC_FINGER_C2H2_1"/>
    <property type="match status" value="3"/>
</dbReference>
<feature type="domain" description="C2H2-type" evidence="13">
    <location>
        <begin position="68"/>
        <end position="95"/>
    </location>
</feature>
<dbReference type="EMBL" id="JACASE010000013">
    <property type="protein sequence ID" value="KAF6417737.1"/>
    <property type="molecule type" value="Genomic_DNA"/>
</dbReference>
<dbReference type="GO" id="GO:0003677">
    <property type="term" value="F:DNA binding"/>
    <property type="evidence" value="ECO:0007669"/>
    <property type="project" value="UniProtKB-KW"/>
</dbReference>
<dbReference type="FunFam" id="3.30.160.60:FF:001344">
    <property type="entry name" value="Zinc finger protein 16 like"/>
    <property type="match status" value="1"/>
</dbReference>
<protein>
    <recommendedName>
        <fullName evidence="13">C2H2-type domain-containing protein</fullName>
    </recommendedName>
</protein>
<sequence>MTELASSGGGSPAGDGEEGLGDERGLVIHHPAEEQPHRCPLCGQTFSQQPSLVRHQKAHAGAGRAAAFVCPECGKAFSVKHNLEVHQRTHTGERPFPCPECGRCFSLKQNLLTHQRIHSGEKPHQCAQCGRCFREPRFQDPPAQPRPWARRPGGPFRPRAMRCSGPDAGCSPPPSCGGCEPRRWRWAAAPPLDGILGDREGQLGASKEWAAAWLCRHLLLLATMLWLAAHSYFGRLRWFSSLGSPGLEQMRTGQDPWTVCKAHLGTGTRNAPGGLHPGMRTCALRRPTSGGAWE</sequence>
<evidence type="ECO:0000256" key="3">
    <source>
        <dbReference type="ARBA" id="ARBA00022723"/>
    </source>
</evidence>
<keyword evidence="7" id="KW-0805">Transcription regulation</keyword>
<dbReference type="InterPro" id="IPR036236">
    <property type="entry name" value="Znf_C2H2_sf"/>
</dbReference>
<evidence type="ECO:0000256" key="12">
    <source>
        <dbReference type="SAM" id="MobiDB-lite"/>
    </source>
</evidence>